<gene>
    <name evidence="4" type="ORF">DO021_11180</name>
    <name evidence="3" type="ORF">EYB58_00285</name>
</gene>
<dbReference type="RefSeq" id="WP_111956659.1">
    <property type="nucleotide sequence ID" value="NZ_CP036313.1"/>
</dbReference>
<dbReference type="Proteomes" id="UP000293902">
    <property type="component" value="Chromosome"/>
</dbReference>
<feature type="transmembrane region" description="Helical" evidence="2">
    <location>
        <begin position="16"/>
        <end position="38"/>
    </location>
</feature>
<evidence type="ECO:0000313" key="6">
    <source>
        <dbReference type="Proteomes" id="UP000293902"/>
    </source>
</evidence>
<evidence type="ECO:0000313" key="3">
    <source>
        <dbReference type="EMBL" id="QBH11496.1"/>
    </source>
</evidence>
<keyword evidence="2" id="KW-0472">Membrane</keyword>
<proteinExistence type="predicted"/>
<evidence type="ECO:0000313" key="5">
    <source>
        <dbReference type="Proteomes" id="UP000248798"/>
    </source>
</evidence>
<dbReference type="OrthoDB" id="5421427at2"/>
<keyword evidence="2" id="KW-0812">Transmembrane</keyword>
<dbReference type="EMBL" id="QLNI01000020">
    <property type="protein sequence ID" value="RAM01995.1"/>
    <property type="molecule type" value="Genomic_DNA"/>
</dbReference>
<sequence length="77" mass="8571">MNTLETKNKETLSRTCLWIIVMVAIILGVGYFSFVVVADKGVPTWDYRPVKSLPSESPYAVYPKNPQGQHVSGKEGK</sequence>
<protein>
    <submittedName>
        <fullName evidence="4">Uncharacterized protein</fullName>
    </submittedName>
</protein>
<reference evidence="4 5" key="1">
    <citation type="submission" date="2018-06" db="EMBL/GenBank/DDBJ databases">
        <title>Complete Genome Sequence of Desulfobacter hydrogenophilus (DSM3380).</title>
        <authorList>
            <person name="Marietou A."/>
            <person name="Schreiber L."/>
            <person name="Marshall I."/>
            <person name="Jorgensen B."/>
        </authorList>
    </citation>
    <scope>NUCLEOTIDE SEQUENCE [LARGE SCALE GENOMIC DNA]</scope>
    <source>
        <strain evidence="4 5">DSM 3380</strain>
    </source>
</reference>
<accession>A0A328FG42</accession>
<evidence type="ECO:0000256" key="1">
    <source>
        <dbReference type="SAM" id="MobiDB-lite"/>
    </source>
</evidence>
<dbReference type="AlphaFoldDB" id="A0A328FG42"/>
<keyword evidence="2" id="KW-1133">Transmembrane helix</keyword>
<keyword evidence="6" id="KW-1185">Reference proteome</keyword>
<dbReference type="EMBL" id="CP036313">
    <property type="protein sequence ID" value="QBH11496.1"/>
    <property type="molecule type" value="Genomic_DNA"/>
</dbReference>
<organism evidence="4 5">
    <name type="scientific">Desulfobacter hydrogenophilus</name>
    <dbReference type="NCBI Taxonomy" id="2291"/>
    <lineage>
        <taxon>Bacteria</taxon>
        <taxon>Pseudomonadati</taxon>
        <taxon>Thermodesulfobacteriota</taxon>
        <taxon>Desulfobacteria</taxon>
        <taxon>Desulfobacterales</taxon>
        <taxon>Desulfobacteraceae</taxon>
        <taxon>Desulfobacter</taxon>
    </lineage>
</organism>
<evidence type="ECO:0000256" key="2">
    <source>
        <dbReference type="SAM" id="Phobius"/>
    </source>
</evidence>
<evidence type="ECO:0000313" key="4">
    <source>
        <dbReference type="EMBL" id="RAM01995.1"/>
    </source>
</evidence>
<dbReference type="Proteomes" id="UP000248798">
    <property type="component" value="Unassembled WGS sequence"/>
</dbReference>
<feature type="region of interest" description="Disordered" evidence="1">
    <location>
        <begin position="58"/>
        <end position="77"/>
    </location>
</feature>
<name>A0A328FG42_9BACT</name>
<reference evidence="3 6" key="2">
    <citation type="submission" date="2019-02" db="EMBL/GenBank/DDBJ databases">
        <title>Complete genome sequence of Desulfobacter hydrogenophilus AcRS1.</title>
        <authorList>
            <person name="Marietou A."/>
            <person name="Lund M.B."/>
            <person name="Marshall I.P.G."/>
            <person name="Schreiber L."/>
            <person name="Jorgensen B."/>
        </authorList>
    </citation>
    <scope>NUCLEOTIDE SEQUENCE [LARGE SCALE GENOMIC DNA]</scope>
    <source>
        <strain evidence="3 6">AcRS1</strain>
    </source>
</reference>